<keyword evidence="4" id="KW-1185">Reference proteome</keyword>
<keyword evidence="1" id="KW-0418">Kinase</keyword>
<keyword evidence="1" id="KW-0808">Transferase</keyword>
<comment type="caution">
    <text evidence="3">The sequence shown here is derived from an EMBL/GenBank/DDBJ whole genome shotgun (WGS) entry which is preliminary data.</text>
</comment>
<dbReference type="EMBL" id="JACHNU010000004">
    <property type="protein sequence ID" value="MBB4663574.1"/>
    <property type="molecule type" value="Genomic_DNA"/>
</dbReference>
<dbReference type="CDD" id="cd16936">
    <property type="entry name" value="HATPase_RsbW-like"/>
    <property type="match status" value="1"/>
</dbReference>
<dbReference type="Proteomes" id="UP000585272">
    <property type="component" value="Unassembled WGS sequence"/>
</dbReference>
<dbReference type="Gene3D" id="3.30.565.10">
    <property type="entry name" value="Histidine kinase-like ATPase, C-terminal domain"/>
    <property type="match status" value="1"/>
</dbReference>
<evidence type="ECO:0000313" key="4">
    <source>
        <dbReference type="Proteomes" id="UP000585272"/>
    </source>
</evidence>
<proteinExistence type="predicted"/>
<evidence type="ECO:0000259" key="2">
    <source>
        <dbReference type="Pfam" id="PF13581"/>
    </source>
</evidence>
<dbReference type="AlphaFoldDB" id="A0A840IHP4"/>
<sequence>MADGRSPGGVAIALDADADAPTRARHAAAAALGTWPSDRRDSVLLVISELVTNAVRHGSCDRRDRVALTIRRRDDTTRIEVVDSRARGGRVEEIDRGDGVQRSGWGLPIVAQLTDRWGVERGPGRTCVWCEIDDL</sequence>
<reference evidence="3 4" key="1">
    <citation type="submission" date="2020-08" db="EMBL/GenBank/DDBJ databases">
        <title>Genomic Encyclopedia of Archaeal and Bacterial Type Strains, Phase II (KMG-II): from individual species to whole genera.</title>
        <authorList>
            <person name="Goeker M."/>
        </authorList>
    </citation>
    <scope>NUCLEOTIDE SEQUENCE [LARGE SCALE GENOMIC DNA]</scope>
    <source>
        <strain evidence="3 4">DSM 23288</strain>
    </source>
</reference>
<evidence type="ECO:0000313" key="3">
    <source>
        <dbReference type="EMBL" id="MBB4663574.1"/>
    </source>
</evidence>
<feature type="domain" description="Histidine kinase/HSP90-like ATPase" evidence="2">
    <location>
        <begin position="16"/>
        <end position="129"/>
    </location>
</feature>
<accession>A0A840IHP4</accession>
<dbReference type="InterPro" id="IPR003594">
    <property type="entry name" value="HATPase_dom"/>
</dbReference>
<dbReference type="PANTHER" id="PTHR35526:SF3">
    <property type="entry name" value="ANTI-SIGMA-F FACTOR RSBW"/>
    <property type="match status" value="1"/>
</dbReference>
<dbReference type="Pfam" id="PF13581">
    <property type="entry name" value="HATPase_c_2"/>
    <property type="match status" value="1"/>
</dbReference>
<dbReference type="GO" id="GO:0004674">
    <property type="term" value="F:protein serine/threonine kinase activity"/>
    <property type="evidence" value="ECO:0007669"/>
    <property type="project" value="UniProtKB-KW"/>
</dbReference>
<dbReference type="InterPro" id="IPR050267">
    <property type="entry name" value="Anti-sigma-factor_SerPK"/>
</dbReference>
<dbReference type="InterPro" id="IPR036890">
    <property type="entry name" value="HATPase_C_sf"/>
</dbReference>
<name>A0A840IHP4_9ACTN</name>
<dbReference type="RefSeq" id="WP_183343294.1">
    <property type="nucleotide sequence ID" value="NZ_JACHNU010000004.1"/>
</dbReference>
<dbReference type="SUPFAM" id="SSF55874">
    <property type="entry name" value="ATPase domain of HSP90 chaperone/DNA topoisomerase II/histidine kinase"/>
    <property type="match status" value="1"/>
</dbReference>
<protein>
    <submittedName>
        <fullName evidence="3">Anti-sigma regulatory factor (Ser/Thr protein kinase)</fullName>
    </submittedName>
</protein>
<organism evidence="3 4">
    <name type="scientific">Conexibacter arvalis</name>
    <dbReference type="NCBI Taxonomy" id="912552"/>
    <lineage>
        <taxon>Bacteria</taxon>
        <taxon>Bacillati</taxon>
        <taxon>Actinomycetota</taxon>
        <taxon>Thermoleophilia</taxon>
        <taxon>Solirubrobacterales</taxon>
        <taxon>Conexibacteraceae</taxon>
        <taxon>Conexibacter</taxon>
    </lineage>
</organism>
<dbReference type="PANTHER" id="PTHR35526">
    <property type="entry name" value="ANTI-SIGMA-F FACTOR RSBW-RELATED"/>
    <property type="match status" value="1"/>
</dbReference>
<evidence type="ECO:0000256" key="1">
    <source>
        <dbReference type="ARBA" id="ARBA00022527"/>
    </source>
</evidence>
<gene>
    <name evidence="3" type="ORF">BDZ31_003169</name>
</gene>
<keyword evidence="1" id="KW-0723">Serine/threonine-protein kinase</keyword>